<sequence length="607" mass="65963">MEASIKGDNIKNFVKLLQCAARYGDELCMHANKEIWELAATNSSKSAYCLVSLQPAFFSKYRPLGSAAEQRRGVKCQLYVKSILGVLGKASAVKEVERLDLKIHDPEGGLRAAADDDEEDDDDVRTAQRSAQLELKLVYRHGITKKHFLHLQASEFLRAVVDPATTPSGFQIAAKTLRDWFDHFTLAFTAPASNNSANVRGDTQLAWMLSLDEVRVKNLNGLATNSLSTEITLDVAEFTNYEVAGGDGRVDLTLPMKEFKATLQLAEQFDMDLDFFFSEATQPMTINSLCFGPDKFGNEKELFTIFCVIATSSCDAFASHTSTPANGSAKRKRESMSVTVKTDVDALPSRMGSARPRPSSSRPRTSLSLTVEPPDRGPSQVTLQDSNGLASQRLSQRGFNEPLFLPGPSQASQAPRMSQQEALEAAGMDDLDLEAMMDDADNEIVDDLGLDDDDNDGVPSGWEEVGEATFAAGLPAARMSTPRDAAAAHPAESQTLRAPSQRIPSPVKPPPQPQRRSASPIKPPPPQRRSTSPTKAGIDTAMQPPHRGRSELPSRDRSGSRSRSRPRSGAEEEDELGDDADMPALGPTQAGSANNTTGPQFQSFFDD</sequence>
<feature type="region of interest" description="Disordered" evidence="1">
    <location>
        <begin position="448"/>
        <end position="607"/>
    </location>
</feature>
<feature type="region of interest" description="Disordered" evidence="1">
    <location>
        <begin position="320"/>
        <end position="384"/>
    </location>
</feature>
<feature type="compositionally biased region" description="Basic and acidic residues" evidence="1">
    <location>
        <begin position="548"/>
        <end position="559"/>
    </location>
</feature>
<dbReference type="InterPro" id="IPR046938">
    <property type="entry name" value="DNA_clamp_sf"/>
</dbReference>
<reference evidence="2 3" key="1">
    <citation type="submission" date="2023-08" db="EMBL/GenBank/DDBJ databases">
        <title>Annotated Genome Sequence of Vanrija albida AlHP1.</title>
        <authorList>
            <person name="Herzog R."/>
        </authorList>
    </citation>
    <scope>NUCLEOTIDE SEQUENCE [LARGE SCALE GENOMIC DNA]</scope>
    <source>
        <strain evidence="2 3">AlHP1</strain>
    </source>
</reference>
<feature type="region of interest" description="Disordered" evidence="1">
    <location>
        <begin position="399"/>
        <end position="422"/>
    </location>
</feature>
<dbReference type="Proteomes" id="UP001565368">
    <property type="component" value="Unassembled WGS sequence"/>
</dbReference>
<evidence type="ECO:0000313" key="3">
    <source>
        <dbReference type="Proteomes" id="UP001565368"/>
    </source>
</evidence>
<protein>
    <recommendedName>
        <fullName evidence="4">DNA repair protein rad9</fullName>
    </recommendedName>
</protein>
<dbReference type="Pfam" id="PF04139">
    <property type="entry name" value="Rad9"/>
    <property type="match status" value="1"/>
</dbReference>
<dbReference type="RefSeq" id="XP_069208231.1">
    <property type="nucleotide sequence ID" value="XM_069353589.1"/>
</dbReference>
<feature type="compositionally biased region" description="Low complexity" evidence="1">
    <location>
        <begin position="348"/>
        <end position="368"/>
    </location>
</feature>
<organism evidence="2 3">
    <name type="scientific">Vanrija albida</name>
    <dbReference type="NCBI Taxonomy" id="181172"/>
    <lineage>
        <taxon>Eukaryota</taxon>
        <taxon>Fungi</taxon>
        <taxon>Dikarya</taxon>
        <taxon>Basidiomycota</taxon>
        <taxon>Agaricomycotina</taxon>
        <taxon>Tremellomycetes</taxon>
        <taxon>Trichosporonales</taxon>
        <taxon>Trichosporonaceae</taxon>
        <taxon>Vanrija</taxon>
    </lineage>
</organism>
<dbReference type="SUPFAM" id="SSF55979">
    <property type="entry name" value="DNA clamp"/>
    <property type="match status" value="1"/>
</dbReference>
<dbReference type="GeneID" id="95986136"/>
<feature type="compositionally biased region" description="Polar residues" evidence="1">
    <location>
        <begin position="589"/>
        <end position="607"/>
    </location>
</feature>
<keyword evidence="3" id="KW-1185">Reference proteome</keyword>
<dbReference type="InterPro" id="IPR007268">
    <property type="entry name" value="Rad9/Ddc1"/>
</dbReference>
<feature type="compositionally biased region" description="Acidic residues" evidence="1">
    <location>
        <begin position="571"/>
        <end position="581"/>
    </location>
</feature>
<evidence type="ECO:0008006" key="4">
    <source>
        <dbReference type="Google" id="ProtNLM"/>
    </source>
</evidence>
<dbReference type="EMBL" id="JBBXJM010000004">
    <property type="protein sequence ID" value="KAL1408287.1"/>
    <property type="molecule type" value="Genomic_DNA"/>
</dbReference>
<feature type="compositionally biased region" description="Polar residues" evidence="1">
    <location>
        <begin position="409"/>
        <end position="420"/>
    </location>
</feature>
<proteinExistence type="predicted"/>
<dbReference type="PANTHER" id="PTHR15237:SF0">
    <property type="entry name" value="CELL CYCLE CHECKPOINT CONTROL PROTEIN"/>
    <property type="match status" value="1"/>
</dbReference>
<name>A0ABR3Q160_9TREE</name>
<gene>
    <name evidence="2" type="ORF">Q8F55_005093</name>
</gene>
<dbReference type="Gene3D" id="3.70.10.10">
    <property type="match status" value="1"/>
</dbReference>
<dbReference type="PANTHER" id="PTHR15237">
    <property type="entry name" value="DNA REPAIR PROTEIN RAD9"/>
    <property type="match status" value="1"/>
</dbReference>
<evidence type="ECO:0000313" key="2">
    <source>
        <dbReference type="EMBL" id="KAL1408287.1"/>
    </source>
</evidence>
<comment type="caution">
    <text evidence="2">The sequence shown here is derived from an EMBL/GenBank/DDBJ whole genome shotgun (WGS) entry which is preliminary data.</text>
</comment>
<accession>A0ABR3Q160</accession>
<evidence type="ECO:0000256" key="1">
    <source>
        <dbReference type="SAM" id="MobiDB-lite"/>
    </source>
</evidence>